<keyword evidence="2" id="KW-0732">Signal</keyword>
<feature type="compositionally biased region" description="Polar residues" evidence="1">
    <location>
        <begin position="162"/>
        <end position="172"/>
    </location>
</feature>
<reference evidence="3" key="2">
    <citation type="journal article" date="2007" name="Plasmid">
        <title>Characterization of a cryptic plasmid from Bacillus sphaericus strain LP1-G.</title>
        <authorList>
            <person name="Wu E."/>
            <person name="Jun L."/>
            <person name="Yuan Y."/>
            <person name="Yan J."/>
            <person name="Berry C."/>
            <person name="Yuan Z."/>
        </authorList>
    </citation>
    <scope>NUCLEOTIDE SEQUENCE</scope>
    <source>
        <plasmid evidence="3">pLG</plasmid>
    </source>
</reference>
<feature type="chain" id="PRO_5004295013" evidence="2">
    <location>
        <begin position="25"/>
        <end position="458"/>
    </location>
</feature>
<evidence type="ECO:0000256" key="1">
    <source>
        <dbReference type="SAM" id="MobiDB-lite"/>
    </source>
</evidence>
<reference evidence="3" key="1">
    <citation type="submission" date="2003-06" db="EMBL/GenBank/DDBJ databases">
        <title>Nucleotide sequence and replication properties of Bacillus sphaericus cryptic plasmid pLG.</title>
        <authorList>
            <person name="Liang J."/>
            <person name="Yuan Z."/>
            <person name="Yang Y."/>
            <person name="Xue J."/>
            <person name="Berry C."/>
            <person name="Cai Q."/>
        </authorList>
    </citation>
    <scope>NUCLEOTIDE SEQUENCE</scope>
    <source>
        <plasmid evidence="3">pLG</plasmid>
    </source>
</reference>
<evidence type="ECO:0000313" key="3">
    <source>
        <dbReference type="EMBL" id="AAP86226.1"/>
    </source>
</evidence>
<organism evidence="3">
    <name type="scientific">Lysinibacillus sphaericus</name>
    <name type="common">Bacillus sphaericus</name>
    <dbReference type="NCBI Taxonomy" id="1421"/>
    <lineage>
        <taxon>Bacteria</taxon>
        <taxon>Bacillati</taxon>
        <taxon>Bacillota</taxon>
        <taxon>Bacilli</taxon>
        <taxon>Bacillales</taxon>
        <taxon>Bacillaceae</taxon>
        <taxon>Lysinibacillus</taxon>
    </lineage>
</organism>
<dbReference type="EMBL" id="AY325804">
    <property type="protein sequence ID" value="AAP86226.1"/>
    <property type="molecule type" value="Genomic_DNA"/>
</dbReference>
<geneLocation type="plasmid" evidence="3">
    <name>pLG</name>
</geneLocation>
<feature type="region of interest" description="Disordered" evidence="1">
    <location>
        <begin position="346"/>
        <end position="458"/>
    </location>
</feature>
<dbReference type="AlphaFoldDB" id="Q7WYM2"/>
<evidence type="ECO:0000256" key="2">
    <source>
        <dbReference type="SAM" id="SignalP"/>
    </source>
</evidence>
<feature type="signal peptide" evidence="2">
    <location>
        <begin position="1"/>
        <end position="24"/>
    </location>
</feature>
<dbReference type="RefSeq" id="WP_011154342.1">
    <property type="nucleotide sequence ID" value="NC_005242.1"/>
</dbReference>
<sequence>MNKIAHLLLFFFVCLAVFVPSANAAQVYKNTTSIVGAPKVQNGELYFAVSPTALSVKHAKYVKPDFSSPVDIAFVKSKTRVTGFAYKCPGYYTTRLYSDRDGLNMIGYVQTYVSKEDAGGGGCASITEPTNTPTPPAPKPIHPVPSVDVKVNKVSAEPKKSANYSAPVSEANQKCREPGETSNWQLVGGSLCCPADWKVWYDHDRNAWVCGDAPSDITSTYCSPDAKYNATTGKCETTKFEYTGNPGEYPLALESYEKLAINEDVYSVGSGGASDGGSGEVGGGEESGEGCDLCKIFECPGWEDYLGTLREIAEFAVGDVEPPPVPDLERPKTPNIFDILNDVEQRNPAKPTGQDGMGDTPFDATDVKNSAPEIPVREDPTGGFNIVDPLTTLPEDGSTAPKPENEQLQYPGGSGQPPLEGVPKPNGDYNSKVEIPKNPGGTAKPPDNPGGSVKYPIP</sequence>
<accession>Q7WYM2</accession>
<protein>
    <submittedName>
        <fullName evidence="3">LP1G.07</fullName>
    </submittedName>
</protein>
<keyword evidence="3" id="KW-0614">Plasmid</keyword>
<proteinExistence type="predicted"/>
<name>Q7WYM2_LYSSH</name>
<feature type="region of interest" description="Disordered" evidence="1">
    <location>
        <begin position="160"/>
        <end position="180"/>
    </location>
</feature>